<organism evidence="1 2">
    <name type="scientific">Natrarchaeobaculum aegyptiacum</name>
    <dbReference type="NCBI Taxonomy" id="745377"/>
    <lineage>
        <taxon>Archaea</taxon>
        <taxon>Methanobacteriati</taxon>
        <taxon>Methanobacteriota</taxon>
        <taxon>Stenosarchaea group</taxon>
        <taxon>Halobacteria</taxon>
        <taxon>Halobacteriales</taxon>
        <taxon>Natrialbaceae</taxon>
        <taxon>Natrarchaeobaculum</taxon>
    </lineage>
</organism>
<dbReference type="AlphaFoldDB" id="A0A2Z2HPP6"/>
<accession>A0A2Z2HPP6</accession>
<evidence type="ECO:0008006" key="3">
    <source>
        <dbReference type="Google" id="ProtNLM"/>
    </source>
</evidence>
<dbReference type="InterPro" id="IPR036388">
    <property type="entry name" value="WH-like_DNA-bd_sf"/>
</dbReference>
<evidence type="ECO:0000313" key="1">
    <source>
        <dbReference type="EMBL" id="ARS88971.1"/>
    </source>
</evidence>
<evidence type="ECO:0000313" key="2">
    <source>
        <dbReference type="Proteomes" id="UP000250088"/>
    </source>
</evidence>
<dbReference type="Gene3D" id="1.10.10.10">
    <property type="entry name" value="Winged helix-like DNA-binding domain superfamily/Winged helix DNA-binding domain"/>
    <property type="match status" value="1"/>
</dbReference>
<dbReference type="InterPro" id="IPR036390">
    <property type="entry name" value="WH_DNA-bd_sf"/>
</dbReference>
<dbReference type="Pfam" id="PF12840">
    <property type="entry name" value="HTH_20"/>
    <property type="match status" value="1"/>
</dbReference>
<sequence>MDPTEVLGNLGKKYSPDILRSAAEPKSAQELSDELDIPVTTSYRRVEALAELGLLADDEEGRDFGETGRSQTLYRRNVEEIVIRFDGDEMTVDSVEREETDQRLASVWDDLSRSVGGDD</sequence>
<dbReference type="SUPFAM" id="SSF46785">
    <property type="entry name" value="Winged helix' DNA-binding domain"/>
    <property type="match status" value="1"/>
</dbReference>
<protein>
    <recommendedName>
        <fullName evidence="3">Transcriptional regulator</fullName>
    </recommendedName>
</protein>
<gene>
    <name evidence="1" type="ORF">B1756_03840</name>
</gene>
<dbReference type="GeneID" id="32893181"/>
<reference evidence="2" key="1">
    <citation type="submission" date="2017-02" db="EMBL/GenBank/DDBJ databases">
        <title>Natronthermophilus aegyptiacus gen. nov.,sp. nov., an aerobic, extremely halophilic alkalithermophilic archaeon isolated from the athalassohaline Wadi An Natrun, Egypt.</title>
        <authorList>
            <person name="Zhao B."/>
        </authorList>
    </citation>
    <scope>NUCLEOTIDE SEQUENCE [LARGE SCALE GENOMIC DNA]</scope>
    <source>
        <strain evidence="2">JW/NM-HA 15</strain>
    </source>
</reference>
<dbReference type="OrthoDB" id="199042at2157"/>
<dbReference type="Proteomes" id="UP000250088">
    <property type="component" value="Chromosome"/>
</dbReference>
<dbReference type="KEGG" id="naj:B1756_03840"/>
<dbReference type="RefSeq" id="WP_186336498.1">
    <property type="nucleotide sequence ID" value="NZ_CP019893.1"/>
</dbReference>
<proteinExistence type="predicted"/>
<dbReference type="EMBL" id="CP019893">
    <property type="protein sequence ID" value="ARS88971.1"/>
    <property type="molecule type" value="Genomic_DNA"/>
</dbReference>
<keyword evidence="2" id="KW-1185">Reference proteome</keyword>
<name>A0A2Z2HPP6_9EURY</name>